<evidence type="ECO:0000256" key="11">
    <source>
        <dbReference type="ARBA" id="ARBA00023027"/>
    </source>
</evidence>
<keyword evidence="12 17" id="KW-0496">Mitochondrion</keyword>
<dbReference type="PANTHER" id="PTHR11435:SF1">
    <property type="entry name" value="NADH-UBIQUINONE OXIDOREDUCTASE CHAIN 6"/>
    <property type="match status" value="1"/>
</dbReference>
<dbReference type="InterPro" id="IPR050269">
    <property type="entry name" value="ComplexI_Subunit6"/>
</dbReference>
<dbReference type="PANTHER" id="PTHR11435">
    <property type="entry name" value="NADH UBIQUINONE OXIDOREDUCTASE SUBUNIT ND6"/>
    <property type="match status" value="1"/>
</dbReference>
<comment type="similarity">
    <text evidence="2">Belongs to the complex I subunit 6 family.</text>
</comment>
<reference evidence="17" key="1">
    <citation type="journal article" date="2021" name="Entomol. Res.">
        <title>Characterization of mitochondrial genomes of three new species: Leptocimbex praiaformis, L. clavicornis, and L. yanniae (Hymenoptera: Cimbicidae).</title>
        <authorList>
            <person name="Cheng Y."/>
            <person name="Yan Y."/>
            <person name="Wei M."/>
            <person name="Niu G."/>
        </authorList>
    </citation>
    <scope>NUCLEOTIDE SEQUENCE</scope>
</reference>
<keyword evidence="5" id="KW-0813">Transport</keyword>
<gene>
    <name evidence="17" type="primary">ND6</name>
</gene>
<evidence type="ECO:0000256" key="7">
    <source>
        <dbReference type="ARBA" id="ARBA00022692"/>
    </source>
</evidence>
<evidence type="ECO:0000256" key="6">
    <source>
        <dbReference type="ARBA" id="ARBA00022660"/>
    </source>
</evidence>
<geneLocation type="mitochondrion" evidence="17"/>
<keyword evidence="7 16" id="KW-0812">Transmembrane</keyword>
<feature type="transmembrane region" description="Helical" evidence="16">
    <location>
        <begin position="48"/>
        <end position="72"/>
    </location>
</feature>
<evidence type="ECO:0000256" key="1">
    <source>
        <dbReference type="ARBA" id="ARBA00004225"/>
    </source>
</evidence>
<evidence type="ECO:0000256" key="2">
    <source>
        <dbReference type="ARBA" id="ARBA00005698"/>
    </source>
</evidence>
<evidence type="ECO:0000256" key="13">
    <source>
        <dbReference type="ARBA" id="ARBA00023136"/>
    </source>
</evidence>
<protein>
    <recommendedName>
        <fullName evidence="4">NADH-ubiquinone oxidoreductase chain 6</fullName>
        <ecNumber evidence="3">7.1.1.2</ecNumber>
    </recommendedName>
    <alternativeName>
        <fullName evidence="14">NADH dehydrogenase subunit 6</fullName>
    </alternativeName>
</protein>
<name>A0A8A3SPE8_9HYME</name>
<keyword evidence="10 16" id="KW-1133">Transmembrane helix</keyword>
<evidence type="ECO:0000256" key="16">
    <source>
        <dbReference type="SAM" id="Phobius"/>
    </source>
</evidence>
<keyword evidence="8" id="KW-1278">Translocase</keyword>
<dbReference type="EMBL" id="MT478111">
    <property type="protein sequence ID" value="QSZ78299.1"/>
    <property type="molecule type" value="Genomic_DNA"/>
</dbReference>
<evidence type="ECO:0000313" key="17">
    <source>
        <dbReference type="EMBL" id="QSZ78299.1"/>
    </source>
</evidence>
<evidence type="ECO:0000256" key="5">
    <source>
        <dbReference type="ARBA" id="ARBA00022448"/>
    </source>
</evidence>
<organism evidence="17">
    <name type="scientific">Leptocimbex yanniae</name>
    <dbReference type="NCBI Taxonomy" id="2819031"/>
    <lineage>
        <taxon>Eukaryota</taxon>
        <taxon>Metazoa</taxon>
        <taxon>Ecdysozoa</taxon>
        <taxon>Arthropoda</taxon>
        <taxon>Hexapoda</taxon>
        <taxon>Insecta</taxon>
        <taxon>Pterygota</taxon>
        <taxon>Neoptera</taxon>
        <taxon>Endopterygota</taxon>
        <taxon>Hymenoptera</taxon>
        <taxon>Tenthredinoidea</taxon>
        <taxon>Cimbicidae</taxon>
        <taxon>Leptocimbex</taxon>
    </lineage>
</organism>
<keyword evidence="9" id="KW-0249">Electron transport</keyword>
<keyword evidence="11" id="KW-0520">NAD</keyword>
<sequence length="168" mass="20069">MCLTLLFFLLINGLNFIFCKTPLSMGLLLLVQTVLISVNSGILSTSFWFSYILFMIMIGSMLVLFIYISSLTSNLKFKLNKKKFFFNLIMILFLFYFFKQLNSYWTMNYMNFNFIDNWENNQFIKISLKKMFSYPNYKILMIMINYMLLTLFIVVKIIKINKGPLRKI</sequence>
<evidence type="ECO:0000256" key="14">
    <source>
        <dbReference type="ARBA" id="ARBA00031019"/>
    </source>
</evidence>
<dbReference type="EC" id="7.1.1.2" evidence="3"/>
<comment type="subcellular location">
    <subcellularLocation>
        <location evidence="1">Mitochondrion membrane</location>
        <topology evidence="1">Multi-pass membrane protein</topology>
    </subcellularLocation>
</comment>
<evidence type="ECO:0000256" key="4">
    <source>
        <dbReference type="ARBA" id="ARBA00021095"/>
    </source>
</evidence>
<evidence type="ECO:0000256" key="9">
    <source>
        <dbReference type="ARBA" id="ARBA00022982"/>
    </source>
</evidence>
<proteinExistence type="inferred from homology"/>
<keyword evidence="13 16" id="KW-0472">Membrane</keyword>
<dbReference type="GO" id="GO:0008137">
    <property type="term" value="F:NADH dehydrogenase (ubiquinone) activity"/>
    <property type="evidence" value="ECO:0007669"/>
    <property type="project" value="UniProtKB-EC"/>
</dbReference>
<evidence type="ECO:0000256" key="12">
    <source>
        <dbReference type="ARBA" id="ARBA00023128"/>
    </source>
</evidence>
<evidence type="ECO:0000256" key="15">
    <source>
        <dbReference type="ARBA" id="ARBA00049551"/>
    </source>
</evidence>
<evidence type="ECO:0000256" key="8">
    <source>
        <dbReference type="ARBA" id="ARBA00022967"/>
    </source>
</evidence>
<comment type="catalytic activity">
    <reaction evidence="15">
        <text>a ubiquinone + NADH + 5 H(+)(in) = a ubiquinol + NAD(+) + 4 H(+)(out)</text>
        <dbReference type="Rhea" id="RHEA:29091"/>
        <dbReference type="Rhea" id="RHEA-COMP:9565"/>
        <dbReference type="Rhea" id="RHEA-COMP:9566"/>
        <dbReference type="ChEBI" id="CHEBI:15378"/>
        <dbReference type="ChEBI" id="CHEBI:16389"/>
        <dbReference type="ChEBI" id="CHEBI:17976"/>
        <dbReference type="ChEBI" id="CHEBI:57540"/>
        <dbReference type="ChEBI" id="CHEBI:57945"/>
        <dbReference type="EC" id="7.1.1.2"/>
    </reaction>
</comment>
<keyword evidence="6" id="KW-0679">Respiratory chain</keyword>
<feature type="transmembrane region" description="Helical" evidence="16">
    <location>
        <begin position="139"/>
        <end position="158"/>
    </location>
</feature>
<dbReference type="AlphaFoldDB" id="A0A8A3SPE8"/>
<accession>A0A8A3SPE8</accession>
<evidence type="ECO:0000256" key="3">
    <source>
        <dbReference type="ARBA" id="ARBA00012944"/>
    </source>
</evidence>
<feature type="transmembrane region" description="Helical" evidence="16">
    <location>
        <begin position="84"/>
        <end position="101"/>
    </location>
</feature>
<evidence type="ECO:0000256" key="10">
    <source>
        <dbReference type="ARBA" id="ARBA00022989"/>
    </source>
</evidence>
<dbReference type="GO" id="GO:0031966">
    <property type="term" value="C:mitochondrial membrane"/>
    <property type="evidence" value="ECO:0007669"/>
    <property type="project" value="UniProtKB-SubCell"/>
</dbReference>